<dbReference type="InterPro" id="IPR034027">
    <property type="entry name" value="Reprolysin_adamalysin"/>
</dbReference>
<dbReference type="GO" id="GO:0004222">
    <property type="term" value="F:metalloendopeptidase activity"/>
    <property type="evidence" value="ECO:0007669"/>
    <property type="project" value="InterPro"/>
</dbReference>
<feature type="compositionally biased region" description="Pro residues" evidence="9">
    <location>
        <begin position="828"/>
        <end position="839"/>
    </location>
</feature>
<evidence type="ECO:0000256" key="6">
    <source>
        <dbReference type="PROSITE-ProRule" id="PRU00068"/>
    </source>
</evidence>
<reference evidence="15" key="1">
    <citation type="submission" date="2020-08" db="EMBL/GenBank/DDBJ databases">
        <title>Chromosome-level assembly of Southern catfish (Silurus meridionalis) provides insights into visual adaptation to the nocturnal and benthic lifestyles.</title>
        <authorList>
            <person name="Zhang Y."/>
            <person name="Wang D."/>
            <person name="Peng Z."/>
        </authorList>
    </citation>
    <scope>NUCLEOTIDE SEQUENCE</scope>
    <source>
        <strain evidence="15">SWU-2019-XX</strain>
        <tissue evidence="15">Muscle</tissue>
    </source>
</reference>
<feature type="disulfide bond" evidence="7">
    <location>
        <begin position="675"/>
        <end position="684"/>
    </location>
</feature>
<keyword evidence="11" id="KW-0732">Signal</keyword>
<organism evidence="15 16">
    <name type="scientific">Silurus meridionalis</name>
    <name type="common">Southern catfish</name>
    <name type="synonym">Silurus soldatovi meridionalis</name>
    <dbReference type="NCBI Taxonomy" id="175797"/>
    <lineage>
        <taxon>Eukaryota</taxon>
        <taxon>Metazoa</taxon>
        <taxon>Chordata</taxon>
        <taxon>Craniata</taxon>
        <taxon>Vertebrata</taxon>
        <taxon>Euteleostomi</taxon>
        <taxon>Actinopterygii</taxon>
        <taxon>Neopterygii</taxon>
        <taxon>Teleostei</taxon>
        <taxon>Ostariophysi</taxon>
        <taxon>Siluriformes</taxon>
        <taxon>Siluridae</taxon>
        <taxon>Silurus</taxon>
    </lineage>
</organism>
<dbReference type="InterPro" id="IPR036436">
    <property type="entry name" value="Disintegrin_dom_sf"/>
</dbReference>
<feature type="compositionally biased region" description="Low complexity" evidence="9">
    <location>
        <begin position="785"/>
        <end position="798"/>
    </location>
</feature>
<dbReference type="SUPFAM" id="SSF55486">
    <property type="entry name" value="Metalloproteases ('zincins'), catalytic domain"/>
    <property type="match status" value="1"/>
</dbReference>
<evidence type="ECO:0000313" key="16">
    <source>
        <dbReference type="Proteomes" id="UP000606274"/>
    </source>
</evidence>
<evidence type="ECO:0000256" key="8">
    <source>
        <dbReference type="PROSITE-ProRule" id="PRU00276"/>
    </source>
</evidence>
<comment type="caution">
    <text evidence="15">The sequence shown here is derived from an EMBL/GenBank/DDBJ whole genome shotgun (WGS) entry which is preliminary data.</text>
</comment>
<feature type="binding site" evidence="8">
    <location>
        <position position="367"/>
    </location>
    <ligand>
        <name>Zn(2+)</name>
        <dbReference type="ChEBI" id="CHEBI:29105"/>
        <note>catalytic</note>
    </ligand>
</feature>
<dbReference type="InterPro" id="IPR018358">
    <property type="entry name" value="Disintegrin_CS"/>
</dbReference>
<dbReference type="AlphaFoldDB" id="A0A8T0BD55"/>
<dbReference type="Pfam" id="PF01421">
    <property type="entry name" value="Reprolysin"/>
    <property type="match status" value="1"/>
</dbReference>
<keyword evidence="8" id="KW-0479">Metal-binding</keyword>
<dbReference type="Pfam" id="PF00200">
    <property type="entry name" value="Disintegrin"/>
    <property type="match status" value="1"/>
</dbReference>
<evidence type="ECO:0000256" key="2">
    <source>
        <dbReference type="ARBA" id="ARBA00022692"/>
    </source>
</evidence>
<dbReference type="PROSITE" id="PS50214">
    <property type="entry name" value="DISINTEGRIN_2"/>
    <property type="match status" value="1"/>
</dbReference>
<feature type="transmembrane region" description="Helical" evidence="10">
    <location>
        <begin position="708"/>
        <end position="730"/>
    </location>
</feature>
<evidence type="ECO:0000256" key="1">
    <source>
        <dbReference type="ARBA" id="ARBA00004479"/>
    </source>
</evidence>
<evidence type="ECO:0000256" key="7">
    <source>
        <dbReference type="PROSITE-ProRule" id="PRU00076"/>
    </source>
</evidence>
<keyword evidence="3 10" id="KW-1133">Transmembrane helix</keyword>
<proteinExistence type="predicted"/>
<protein>
    <recommendedName>
        <fullName evidence="17">Disintegrin and metalloproteinase domain-containing protein 9-like</fullName>
    </recommendedName>
</protein>
<dbReference type="InterPro" id="IPR000742">
    <property type="entry name" value="EGF"/>
</dbReference>
<dbReference type="Gene3D" id="4.10.70.10">
    <property type="entry name" value="Disintegrin domain"/>
    <property type="match status" value="1"/>
</dbReference>
<feature type="region of interest" description="Disordered" evidence="9">
    <location>
        <begin position="741"/>
        <end position="839"/>
    </location>
</feature>
<dbReference type="FunFam" id="4.10.70.10:FF:000001">
    <property type="entry name" value="Disintegrin and metalloproteinase domain-containing protein 22"/>
    <property type="match status" value="1"/>
</dbReference>
<dbReference type="CDD" id="cd04269">
    <property type="entry name" value="ZnMc_adamalysin_II_like"/>
    <property type="match status" value="1"/>
</dbReference>
<evidence type="ECO:0000259" key="12">
    <source>
        <dbReference type="PROSITE" id="PS50026"/>
    </source>
</evidence>
<evidence type="ECO:0008006" key="17">
    <source>
        <dbReference type="Google" id="ProtNLM"/>
    </source>
</evidence>
<dbReference type="PROSITE" id="PS50026">
    <property type="entry name" value="EGF_3"/>
    <property type="match status" value="1"/>
</dbReference>
<dbReference type="FunFam" id="3.40.390.10:FF:000002">
    <property type="entry name" value="Disintegrin and metalloproteinase domain-containing protein 22"/>
    <property type="match status" value="1"/>
</dbReference>
<feature type="compositionally biased region" description="Pro residues" evidence="9">
    <location>
        <begin position="762"/>
        <end position="784"/>
    </location>
</feature>
<feature type="binding site" evidence="8">
    <location>
        <position position="357"/>
    </location>
    <ligand>
        <name>Zn(2+)</name>
        <dbReference type="ChEBI" id="CHEBI:29105"/>
        <note>catalytic</note>
    </ligand>
</feature>
<dbReference type="SMART" id="SM00050">
    <property type="entry name" value="DISIN"/>
    <property type="match status" value="1"/>
</dbReference>
<evidence type="ECO:0000256" key="3">
    <source>
        <dbReference type="ARBA" id="ARBA00022989"/>
    </source>
</evidence>
<dbReference type="InterPro" id="IPR001590">
    <property type="entry name" value="Peptidase_M12B"/>
</dbReference>
<dbReference type="GO" id="GO:0046872">
    <property type="term" value="F:metal ion binding"/>
    <property type="evidence" value="ECO:0007669"/>
    <property type="project" value="UniProtKB-KW"/>
</dbReference>
<keyword evidence="4 10" id="KW-0472">Membrane</keyword>
<dbReference type="Pfam" id="PF01562">
    <property type="entry name" value="Pep_M12B_propep"/>
    <property type="match status" value="1"/>
</dbReference>
<keyword evidence="16" id="KW-1185">Reference proteome</keyword>
<comment type="caution">
    <text evidence="7">Lacks conserved residue(s) required for the propagation of feature annotation.</text>
</comment>
<feature type="domain" description="EGF-like" evidence="12">
    <location>
        <begin position="651"/>
        <end position="685"/>
    </location>
</feature>
<gene>
    <name evidence="15" type="ORF">HF521_020175</name>
</gene>
<sequence length="839" mass="91082">MGEEGTRRSRGGISSRNFSSVLLLLLLFLLHADGILNRDLLRYQTSNLRSYQIVRPQLVHRRWQRDDEATQTHRQSSDPDSLIYSIEIEKTFHLLQLTRNRHFLSPDFTVVSHDVKRDSIKHHPEKPALCHYSGHVSGQEESLVALSSCNGLRGVIFIRNESYALEPALNASDNEHILFPLEDVQAQPFVCGVEEHGFSDRTLSMHAFLRKKRALPQTRYVELVLVVDNLRFNIKKKNVTAVREEMVQLANLLDTYYKPLNIRIVLMGLEVFETGNPFNVTGEARDVLSNFVNWRKNNLTSRIRNDMAQLVVGLTGAYSGGILGMAYVGSVCSASSAGGISVFSDSALQYYSTVLAHEMGHNLGMNHDDTRCQCAGGTCIMHSTATGSTLFSTCSDDDFESLVMRGAGLCLLNVPPQDSIISVPVCGNGVLEAAEQCDCGSPANCTNKCCNAATCTFTKGSVCAAGLCCTADCQLVVSGTPCRNSVNQCDLPEFCTGQSSFCPSDFYMMDGLTCEGGTAYCYEGRCQTLDYQCKQLFGQQATKADDKCFSYINTQGTKFGNCGYSGSSLVPCSVANSMCGKIQCTNFDSNYPPAGAVISVQNIAAGISCRNADFNLGSDVLDPGYVKTGTVCAAGKICMNFGCVNSSLLTSGQMCDSVKDCHGNGVCNDKANCHCNNGWAPPYCDKSGRGGSVDSGPAEIDYSLRNGLLIFFLLVLPLLLLLVFVLLYIFRRDSLNRCFRKRRSKQHRTNQANVQRNQPASRPAPGPTPAGPPAGPPARPPAPIQTPSTYPQYPSSPSGAQTSSNSPGDGDVQPAVWTTPSPRNGPGAPRPIPPRRIVT</sequence>
<dbReference type="EMBL" id="JABFDY010000007">
    <property type="protein sequence ID" value="KAF7704889.1"/>
    <property type="molecule type" value="Genomic_DNA"/>
</dbReference>
<evidence type="ECO:0000256" key="4">
    <source>
        <dbReference type="ARBA" id="ARBA00023136"/>
    </source>
</evidence>
<evidence type="ECO:0000259" key="13">
    <source>
        <dbReference type="PROSITE" id="PS50214"/>
    </source>
</evidence>
<evidence type="ECO:0000256" key="11">
    <source>
        <dbReference type="SAM" id="SignalP"/>
    </source>
</evidence>
<dbReference type="InterPro" id="IPR001762">
    <property type="entry name" value="Disintegrin_dom"/>
</dbReference>
<dbReference type="Proteomes" id="UP000606274">
    <property type="component" value="Unassembled WGS sequence"/>
</dbReference>
<feature type="domain" description="Peptidase M12B" evidence="14">
    <location>
        <begin position="219"/>
        <end position="415"/>
    </location>
</feature>
<dbReference type="PANTHER" id="PTHR11905:SF136">
    <property type="entry name" value="DISINTEGRIN AND METALLOPROTEINASE DOMAIN-CONTAINING PROTEIN 9"/>
    <property type="match status" value="1"/>
</dbReference>
<feature type="disulfide bond" evidence="8">
    <location>
        <begin position="374"/>
        <end position="379"/>
    </location>
</feature>
<dbReference type="PROSITE" id="PS50215">
    <property type="entry name" value="ADAM_MEPRO"/>
    <property type="match status" value="1"/>
</dbReference>
<dbReference type="InterPro" id="IPR006586">
    <property type="entry name" value="ADAM_Cys-rich"/>
</dbReference>
<feature type="binding site" evidence="8">
    <location>
        <position position="361"/>
    </location>
    <ligand>
        <name>Zn(2+)</name>
        <dbReference type="ChEBI" id="CHEBI:29105"/>
        <note>catalytic</note>
    </ligand>
</feature>
<dbReference type="GO" id="GO:0005886">
    <property type="term" value="C:plasma membrane"/>
    <property type="evidence" value="ECO:0007669"/>
    <property type="project" value="TreeGrafter"/>
</dbReference>
<feature type="chain" id="PRO_5035844837" description="Disintegrin and metalloproteinase domain-containing protein 9-like" evidence="11">
    <location>
        <begin position="35"/>
        <end position="839"/>
    </location>
</feature>
<feature type="disulfide bond" evidence="6">
    <location>
        <begin position="482"/>
        <end position="502"/>
    </location>
</feature>
<dbReference type="PANTHER" id="PTHR11905">
    <property type="entry name" value="ADAM A DISINTEGRIN AND METALLOPROTEASE DOMAIN"/>
    <property type="match status" value="1"/>
</dbReference>
<keyword evidence="5 7" id="KW-1015">Disulfide bond</keyword>
<dbReference type="SUPFAM" id="SSF57552">
    <property type="entry name" value="Blood coagulation inhibitor (disintegrin)"/>
    <property type="match status" value="1"/>
</dbReference>
<keyword evidence="2 10" id="KW-0812">Transmembrane</keyword>
<dbReference type="InterPro" id="IPR002870">
    <property type="entry name" value="Peptidase_M12B_N"/>
</dbReference>
<feature type="compositionally biased region" description="Polar residues" evidence="9">
    <location>
        <begin position="749"/>
        <end position="758"/>
    </location>
</feature>
<feature type="active site" evidence="8">
    <location>
        <position position="358"/>
    </location>
</feature>
<dbReference type="OrthoDB" id="5951731at2759"/>
<evidence type="ECO:0000256" key="9">
    <source>
        <dbReference type="SAM" id="MobiDB-lite"/>
    </source>
</evidence>
<evidence type="ECO:0000256" key="10">
    <source>
        <dbReference type="SAM" id="Phobius"/>
    </source>
</evidence>
<dbReference type="GO" id="GO:0006508">
    <property type="term" value="P:proteolysis"/>
    <property type="evidence" value="ECO:0007669"/>
    <property type="project" value="InterPro"/>
</dbReference>
<feature type="signal peptide" evidence="11">
    <location>
        <begin position="1"/>
        <end position="34"/>
    </location>
</feature>
<keyword evidence="7" id="KW-0245">EGF-like domain</keyword>
<dbReference type="PROSITE" id="PS01186">
    <property type="entry name" value="EGF_2"/>
    <property type="match status" value="1"/>
</dbReference>
<name>A0A8T0BD55_SILME</name>
<evidence type="ECO:0000313" key="15">
    <source>
        <dbReference type="EMBL" id="KAF7704889.1"/>
    </source>
</evidence>
<evidence type="ECO:0000259" key="14">
    <source>
        <dbReference type="PROSITE" id="PS50215"/>
    </source>
</evidence>
<dbReference type="PROSITE" id="PS00427">
    <property type="entry name" value="DISINTEGRIN_1"/>
    <property type="match status" value="1"/>
</dbReference>
<keyword evidence="8" id="KW-0862">Zinc</keyword>
<feature type="domain" description="Disintegrin" evidence="13">
    <location>
        <begin position="423"/>
        <end position="510"/>
    </location>
</feature>
<dbReference type="Gene3D" id="3.40.390.10">
    <property type="entry name" value="Collagenase (Catalytic Domain)"/>
    <property type="match status" value="1"/>
</dbReference>
<accession>A0A8T0BD55</accession>
<comment type="subcellular location">
    <subcellularLocation>
        <location evidence="1">Membrane</location>
        <topology evidence="1">Single-pass type I membrane protein</topology>
    </subcellularLocation>
</comment>
<dbReference type="SMART" id="SM00608">
    <property type="entry name" value="ACR"/>
    <property type="match status" value="1"/>
</dbReference>
<evidence type="ECO:0000256" key="5">
    <source>
        <dbReference type="ARBA" id="ARBA00023157"/>
    </source>
</evidence>
<dbReference type="InterPro" id="IPR024079">
    <property type="entry name" value="MetalloPept_cat_dom_sf"/>
</dbReference>
<dbReference type="Pfam" id="PF08516">
    <property type="entry name" value="ADAM_CR"/>
    <property type="match status" value="1"/>
</dbReference>